<organism evidence="1 2">
    <name type="scientific">Nostoc flagelliforme CCNUN1</name>
    <dbReference type="NCBI Taxonomy" id="2038116"/>
    <lineage>
        <taxon>Bacteria</taxon>
        <taxon>Bacillati</taxon>
        <taxon>Cyanobacteriota</taxon>
        <taxon>Cyanophyceae</taxon>
        <taxon>Nostocales</taxon>
        <taxon>Nostocaceae</taxon>
        <taxon>Nostoc</taxon>
    </lineage>
</organism>
<proteinExistence type="predicted"/>
<dbReference type="AlphaFoldDB" id="A0A2K8SZT8"/>
<evidence type="ECO:0000313" key="1">
    <source>
        <dbReference type="EMBL" id="AUB40890.1"/>
    </source>
</evidence>
<sequence length="37" mass="4226">MLTYFSVFRKLKSISLTHFSNLLIHFGVSLSRKLAIG</sequence>
<gene>
    <name evidence="1" type="ORF">COO91_06926</name>
</gene>
<reference evidence="1 2" key="1">
    <citation type="submission" date="2017-11" db="EMBL/GenBank/DDBJ databases">
        <title>Complete genome of a free-living desiccation-tolerant cyanobacterium and its photosynthetic adaptation to extreme terrestrial habitat.</title>
        <authorList>
            <person name="Shang J."/>
        </authorList>
    </citation>
    <scope>NUCLEOTIDE SEQUENCE [LARGE SCALE GENOMIC DNA]</scope>
    <source>
        <strain evidence="1 2">CCNUN1</strain>
    </source>
</reference>
<dbReference type="Proteomes" id="UP000232003">
    <property type="component" value="Chromosome"/>
</dbReference>
<name>A0A2K8SZT8_9NOSO</name>
<accession>A0A2K8SZT8</accession>
<evidence type="ECO:0000313" key="2">
    <source>
        <dbReference type="Proteomes" id="UP000232003"/>
    </source>
</evidence>
<protein>
    <submittedName>
        <fullName evidence="1">Uncharacterized protein</fullName>
    </submittedName>
</protein>
<keyword evidence="2" id="KW-1185">Reference proteome</keyword>
<dbReference type="EMBL" id="CP024785">
    <property type="protein sequence ID" value="AUB40890.1"/>
    <property type="molecule type" value="Genomic_DNA"/>
</dbReference>
<dbReference type="KEGG" id="nfl:COO91_06926"/>